<name>A0A9D3Z4C9_DREPO</name>
<comment type="caution">
    <text evidence="1">The sequence shown here is derived from an EMBL/GenBank/DDBJ whole genome shotgun (WGS) entry which is preliminary data.</text>
</comment>
<evidence type="ECO:0000313" key="1">
    <source>
        <dbReference type="EMBL" id="KAH3712665.1"/>
    </source>
</evidence>
<dbReference type="EMBL" id="JAIWYP010000014">
    <property type="protein sequence ID" value="KAH3712665.1"/>
    <property type="molecule type" value="Genomic_DNA"/>
</dbReference>
<reference evidence="1" key="2">
    <citation type="submission" date="2020-11" db="EMBL/GenBank/DDBJ databases">
        <authorList>
            <person name="McCartney M.A."/>
            <person name="Auch B."/>
            <person name="Kono T."/>
            <person name="Mallez S."/>
            <person name="Becker A."/>
            <person name="Gohl D.M."/>
            <person name="Silverstein K.A.T."/>
            <person name="Koren S."/>
            <person name="Bechman K.B."/>
            <person name="Herman A."/>
            <person name="Abrahante J.E."/>
            <person name="Garbe J."/>
        </authorList>
    </citation>
    <scope>NUCLEOTIDE SEQUENCE</scope>
    <source>
        <strain evidence="1">Duluth1</strain>
        <tissue evidence="1">Whole animal</tissue>
    </source>
</reference>
<keyword evidence="2" id="KW-1185">Reference proteome</keyword>
<reference evidence="1" key="1">
    <citation type="journal article" date="2019" name="bioRxiv">
        <title>The Genome of the Zebra Mussel, Dreissena polymorpha: A Resource for Invasive Species Research.</title>
        <authorList>
            <person name="McCartney M.A."/>
            <person name="Auch B."/>
            <person name="Kono T."/>
            <person name="Mallez S."/>
            <person name="Zhang Y."/>
            <person name="Obille A."/>
            <person name="Becker A."/>
            <person name="Abrahante J.E."/>
            <person name="Garbe J."/>
            <person name="Badalamenti J.P."/>
            <person name="Herman A."/>
            <person name="Mangelson H."/>
            <person name="Liachko I."/>
            <person name="Sullivan S."/>
            <person name="Sone E.D."/>
            <person name="Koren S."/>
            <person name="Silverstein K.A.T."/>
            <person name="Beckman K.B."/>
            <person name="Gohl D.M."/>
        </authorList>
    </citation>
    <scope>NUCLEOTIDE SEQUENCE</scope>
    <source>
        <strain evidence="1">Duluth1</strain>
        <tissue evidence="1">Whole animal</tissue>
    </source>
</reference>
<gene>
    <name evidence="1" type="ORF">DPMN_072418</name>
</gene>
<accession>A0A9D3Z4C9</accession>
<evidence type="ECO:0000313" key="2">
    <source>
        <dbReference type="Proteomes" id="UP000828390"/>
    </source>
</evidence>
<dbReference type="Proteomes" id="UP000828390">
    <property type="component" value="Unassembled WGS sequence"/>
</dbReference>
<protein>
    <submittedName>
        <fullName evidence="1">Uncharacterized protein</fullName>
    </submittedName>
</protein>
<proteinExistence type="predicted"/>
<organism evidence="1 2">
    <name type="scientific">Dreissena polymorpha</name>
    <name type="common">Zebra mussel</name>
    <name type="synonym">Mytilus polymorpha</name>
    <dbReference type="NCBI Taxonomy" id="45954"/>
    <lineage>
        <taxon>Eukaryota</taxon>
        <taxon>Metazoa</taxon>
        <taxon>Spiralia</taxon>
        <taxon>Lophotrochozoa</taxon>
        <taxon>Mollusca</taxon>
        <taxon>Bivalvia</taxon>
        <taxon>Autobranchia</taxon>
        <taxon>Heteroconchia</taxon>
        <taxon>Euheterodonta</taxon>
        <taxon>Imparidentia</taxon>
        <taxon>Neoheterodontei</taxon>
        <taxon>Myida</taxon>
        <taxon>Dreissenoidea</taxon>
        <taxon>Dreissenidae</taxon>
        <taxon>Dreissena</taxon>
    </lineage>
</organism>
<dbReference type="AlphaFoldDB" id="A0A9D3Z4C9"/>
<sequence>MCHVAGLPSDDIDVTDDVKVAASDAAAGHMTSYNGKNFDSYYGGNGANTGQLAYLRRHFHRKRWH</sequence>